<name>A0A9P3AAW8_PSEA0</name>
<accession>A0A9P3AAW8</accession>
<dbReference type="RefSeq" id="WP_189658627.1">
    <property type="nucleotide sequence ID" value="NZ_BMZW01000005.1"/>
</dbReference>
<reference evidence="1" key="1">
    <citation type="submission" date="2020-09" db="EMBL/GenBank/DDBJ databases">
        <title>Pseudomonas syringae pv. eriobotryae genome sequence causing loquat canker disease.</title>
        <authorList>
            <person name="Fukuda S."/>
            <person name="Tashiro H."/>
            <person name="Nagano Y."/>
        </authorList>
    </citation>
    <scope>NUCLEOTIDE SEQUENCE</scope>
    <source>
        <strain evidence="1">AM001</strain>
    </source>
</reference>
<organism evidence="1 2">
    <name type="scientific">Pseudomonas amygdali pv. eriobotryae</name>
    <dbReference type="NCBI Taxonomy" id="129137"/>
    <lineage>
        <taxon>Bacteria</taxon>
        <taxon>Pseudomonadati</taxon>
        <taxon>Pseudomonadota</taxon>
        <taxon>Gammaproteobacteria</taxon>
        <taxon>Pseudomonadales</taxon>
        <taxon>Pseudomonadaceae</taxon>
        <taxon>Pseudomonas</taxon>
        <taxon>Pseudomonas amygdali</taxon>
    </lineage>
</organism>
<gene>
    <name evidence="1" type="ORF">PSE10A_11780</name>
</gene>
<protein>
    <submittedName>
        <fullName evidence="1">Uncharacterized protein</fullName>
    </submittedName>
</protein>
<comment type="caution">
    <text evidence="1">The sequence shown here is derived from an EMBL/GenBank/DDBJ whole genome shotgun (WGS) entry which is preliminary data.</text>
</comment>
<sequence>MAALNSTKRPVLTPSALNGILAYDALHLEKISCSDASELSFKASDLVGKRVCFDQMCPAVDHDPAYTHRFVALVLGFSLGVSTFGLSDSLYVWQEGCNYQEFVDITSLTVVSVLA</sequence>
<proteinExistence type="predicted"/>
<dbReference type="AlphaFoldDB" id="A0A9P3AAW8"/>
<evidence type="ECO:0000313" key="1">
    <source>
        <dbReference type="EMBL" id="GFZ58667.1"/>
    </source>
</evidence>
<evidence type="ECO:0000313" key="2">
    <source>
        <dbReference type="Proteomes" id="UP000630864"/>
    </source>
</evidence>
<dbReference type="EMBL" id="BMZW01000005">
    <property type="protein sequence ID" value="GFZ58667.1"/>
    <property type="molecule type" value="Genomic_DNA"/>
</dbReference>
<dbReference type="Proteomes" id="UP000630864">
    <property type="component" value="Unassembled WGS sequence"/>
</dbReference>